<keyword evidence="3" id="KW-0378">Hydrolase</keyword>
<gene>
    <name evidence="3" type="ORF">bastian_94</name>
</gene>
<organism evidence="3 4">
    <name type="scientific">Salmonella phage bastian</name>
    <dbReference type="NCBI Taxonomy" id="2713279"/>
    <lineage>
        <taxon>Viruses</taxon>
        <taxon>Duplodnaviria</taxon>
        <taxon>Heunggongvirae</taxon>
        <taxon>Uroviricota</taxon>
        <taxon>Caudoviricetes</taxon>
        <taxon>Demerecviridae</taxon>
        <taxon>Markadamsvirinae</taxon>
        <taxon>Epseptimavirus</taxon>
        <taxon>Epseptimavirus bastian</taxon>
    </lineage>
</organism>
<keyword evidence="3" id="KW-0255">Endonuclease</keyword>
<evidence type="ECO:0000313" key="3">
    <source>
        <dbReference type="EMBL" id="QIO00854.1"/>
    </source>
</evidence>
<evidence type="ECO:0000313" key="4">
    <source>
        <dbReference type="Proteomes" id="UP000502702"/>
    </source>
</evidence>
<dbReference type="GO" id="GO:0004519">
    <property type="term" value="F:endonuclease activity"/>
    <property type="evidence" value="ECO:0007669"/>
    <property type="project" value="UniProtKB-KW"/>
</dbReference>
<evidence type="ECO:0000259" key="2">
    <source>
        <dbReference type="Pfam" id="PF13392"/>
    </source>
</evidence>
<protein>
    <submittedName>
        <fullName evidence="3">Homing endonuclease</fullName>
    </submittedName>
</protein>
<accession>A0A6G8RHH2</accession>
<dbReference type="Pfam" id="PF13392">
    <property type="entry name" value="HNH_3"/>
    <property type="match status" value="1"/>
</dbReference>
<reference evidence="3 4" key="1">
    <citation type="submission" date="2020-02" db="EMBL/GenBank/DDBJ databases">
        <authorList>
            <person name="Olsen N.S."/>
            <person name="Forero-Junco L."/>
            <person name="Kot W."/>
            <person name="Hansen L.H."/>
        </authorList>
    </citation>
    <scope>NUCLEOTIDE SEQUENCE [LARGE SCALE GENOMIC DNA]</scope>
</reference>
<name>A0A6G8RHH2_9CAUD</name>
<sequence length="170" mass="19354">MITQEELKEILDYDLETGIFTWKPNPNKNKSWNTKHAGKPAGSKVSGYIRITINKSKYYAHRLAYLYVLGAIPAKIDHRDLDGTNNAWDNIRKASSSDNGANRNKRSDNTSGYKNISWHSLTNKWHVQVMKEGKSISGGYITELKDAVDVANKLRLKVFGEFATQETYRD</sequence>
<dbReference type="Proteomes" id="UP000502702">
    <property type="component" value="Segment"/>
</dbReference>
<keyword evidence="4" id="KW-1185">Reference proteome</keyword>
<dbReference type="EMBL" id="MT074459">
    <property type="protein sequence ID" value="QIO00854.1"/>
    <property type="molecule type" value="Genomic_DNA"/>
</dbReference>
<keyword evidence="3" id="KW-0540">Nuclease</keyword>
<feature type="region of interest" description="Disordered" evidence="1">
    <location>
        <begin position="91"/>
        <end position="113"/>
    </location>
</feature>
<dbReference type="Gene3D" id="3.90.75.20">
    <property type="match status" value="1"/>
</dbReference>
<proteinExistence type="predicted"/>
<dbReference type="SUPFAM" id="SSF54060">
    <property type="entry name" value="His-Me finger endonucleases"/>
    <property type="match status" value="1"/>
</dbReference>
<dbReference type="InterPro" id="IPR044925">
    <property type="entry name" value="His-Me_finger_sf"/>
</dbReference>
<feature type="domain" description="HNH nuclease" evidence="2">
    <location>
        <begin position="58"/>
        <end position="100"/>
    </location>
</feature>
<evidence type="ECO:0000256" key="1">
    <source>
        <dbReference type="SAM" id="MobiDB-lite"/>
    </source>
</evidence>
<feature type="compositionally biased region" description="Polar residues" evidence="1">
    <location>
        <begin position="91"/>
        <end position="102"/>
    </location>
</feature>
<dbReference type="InterPro" id="IPR003615">
    <property type="entry name" value="HNH_nuc"/>
</dbReference>